<dbReference type="Proteomes" id="UP001336250">
    <property type="component" value="Unassembled WGS sequence"/>
</dbReference>
<gene>
    <name evidence="3" type="ORF">V4F39_16545</name>
</gene>
<keyword evidence="1" id="KW-0732">Signal</keyword>
<feature type="domain" description="ABC-type transport auxiliary lipoprotein component" evidence="2">
    <location>
        <begin position="45"/>
        <end position="201"/>
    </location>
</feature>
<keyword evidence="4" id="KW-1185">Reference proteome</keyword>
<feature type="signal peptide" evidence="1">
    <location>
        <begin position="1"/>
        <end position="21"/>
    </location>
</feature>
<keyword evidence="3" id="KW-0449">Lipoprotein</keyword>
<dbReference type="RefSeq" id="WP_332290812.1">
    <property type="nucleotide sequence ID" value="NZ_JAZIBG010000035.1"/>
</dbReference>
<dbReference type="SUPFAM" id="SSF159594">
    <property type="entry name" value="XCC0632-like"/>
    <property type="match status" value="1"/>
</dbReference>
<dbReference type="Pfam" id="PF03886">
    <property type="entry name" value="ABC_trans_aux"/>
    <property type="match status" value="1"/>
</dbReference>
<dbReference type="Gene3D" id="3.40.50.10610">
    <property type="entry name" value="ABC-type transport auxiliary lipoprotein component"/>
    <property type="match status" value="1"/>
</dbReference>
<reference evidence="3 4" key="1">
    <citation type="submission" date="2024-02" db="EMBL/GenBank/DDBJ databases">
        <title>Genome sequence of Aquincola sp. MAHUQ-54.</title>
        <authorList>
            <person name="Huq M.A."/>
        </authorList>
    </citation>
    <scope>NUCLEOTIDE SEQUENCE [LARGE SCALE GENOMIC DNA]</scope>
    <source>
        <strain evidence="3 4">MAHUQ-54</strain>
    </source>
</reference>
<organism evidence="3 4">
    <name type="scientific">Aquincola agrisoli</name>
    <dbReference type="NCBI Taxonomy" id="3119538"/>
    <lineage>
        <taxon>Bacteria</taxon>
        <taxon>Pseudomonadati</taxon>
        <taxon>Pseudomonadota</taxon>
        <taxon>Betaproteobacteria</taxon>
        <taxon>Burkholderiales</taxon>
        <taxon>Sphaerotilaceae</taxon>
        <taxon>Aquincola</taxon>
    </lineage>
</organism>
<dbReference type="InterPro" id="IPR005586">
    <property type="entry name" value="ABC_trans_aux"/>
</dbReference>
<evidence type="ECO:0000256" key="1">
    <source>
        <dbReference type="SAM" id="SignalP"/>
    </source>
</evidence>
<evidence type="ECO:0000313" key="4">
    <source>
        <dbReference type="Proteomes" id="UP001336250"/>
    </source>
</evidence>
<dbReference type="EMBL" id="JAZIBG010000035">
    <property type="protein sequence ID" value="MEF7615526.1"/>
    <property type="molecule type" value="Genomic_DNA"/>
</dbReference>
<accession>A0AAW9Q908</accession>
<name>A0AAW9Q908_9BURK</name>
<dbReference type="AlphaFoldDB" id="A0AAW9Q908"/>
<evidence type="ECO:0000259" key="2">
    <source>
        <dbReference type="Pfam" id="PF03886"/>
    </source>
</evidence>
<feature type="chain" id="PRO_5043477319" evidence="1">
    <location>
        <begin position="22"/>
        <end position="216"/>
    </location>
</feature>
<sequence>MNTLTLRALRLIPLPIAAAVAGCGTTSPAPMLLTLPHAAAVAAPSAPAPAVAGAPASKVMVLRRIEVPEYLAARRVRYRADASTLAEWPNTYWAERIEIGVSREFAAALRQQLPGWRLCEAHCSEQAPALATQVELTQMDFVRGEQRLLARAQLAVWSADRTPRLLRSQEQAYVIAGQAATPQAQAEAITELLRRVAADLAALAQGAAAPAAAPPR</sequence>
<evidence type="ECO:0000313" key="3">
    <source>
        <dbReference type="EMBL" id="MEF7615526.1"/>
    </source>
</evidence>
<proteinExistence type="predicted"/>
<dbReference type="PROSITE" id="PS51257">
    <property type="entry name" value="PROKAR_LIPOPROTEIN"/>
    <property type="match status" value="1"/>
</dbReference>
<comment type="caution">
    <text evidence="3">The sequence shown here is derived from an EMBL/GenBank/DDBJ whole genome shotgun (WGS) entry which is preliminary data.</text>
</comment>
<protein>
    <submittedName>
        <fullName evidence="3">ABC-type transport auxiliary lipoprotein family protein</fullName>
    </submittedName>
</protein>